<organism evidence="1 2">
    <name type="scientific">Hyalomma asiaticum</name>
    <name type="common">Tick</name>
    <dbReference type="NCBI Taxonomy" id="266040"/>
    <lineage>
        <taxon>Eukaryota</taxon>
        <taxon>Metazoa</taxon>
        <taxon>Ecdysozoa</taxon>
        <taxon>Arthropoda</taxon>
        <taxon>Chelicerata</taxon>
        <taxon>Arachnida</taxon>
        <taxon>Acari</taxon>
        <taxon>Parasitiformes</taxon>
        <taxon>Ixodida</taxon>
        <taxon>Ixodoidea</taxon>
        <taxon>Ixodidae</taxon>
        <taxon>Hyalomminae</taxon>
        <taxon>Hyalomma</taxon>
    </lineage>
</organism>
<evidence type="ECO:0000313" key="2">
    <source>
        <dbReference type="Proteomes" id="UP000821845"/>
    </source>
</evidence>
<evidence type="ECO:0000313" key="1">
    <source>
        <dbReference type="EMBL" id="KAH6930948.1"/>
    </source>
</evidence>
<dbReference type="Proteomes" id="UP000821845">
    <property type="component" value="Chromosome 5"/>
</dbReference>
<comment type="caution">
    <text evidence="1">The sequence shown here is derived from an EMBL/GenBank/DDBJ whole genome shotgun (WGS) entry which is preliminary data.</text>
</comment>
<dbReference type="EMBL" id="CM023485">
    <property type="protein sequence ID" value="KAH6930948.1"/>
    <property type="molecule type" value="Genomic_DNA"/>
</dbReference>
<name>A0ACB7SB73_HYAAI</name>
<protein>
    <submittedName>
        <fullName evidence="1">Uncharacterized protein</fullName>
    </submittedName>
</protein>
<proteinExistence type="predicted"/>
<keyword evidence="2" id="KW-1185">Reference proteome</keyword>
<gene>
    <name evidence="1" type="ORF">HPB50_021062</name>
</gene>
<sequence length="214" mass="25095">MRACAYVVPRERVMEAIQIFTRPPSFLYQIWSYIARIIAFMVLQTQPKYQLITYLHGDRWSPSCFIQYQTWPLDKISRRLETFLLPDLERCSKFNLTSEIEDAILIQGTALDAETQDYFVAPIYLPSQAMKITFPFYQDRLRPVMLIIASKGYKLPPEVDWLQTKVDDELQNEYEENFKIVNTTVERGDDLTEKAMSHRQSDHFSEGTAMSEVV</sequence>
<accession>A0ACB7SB73</accession>
<reference evidence="1" key="1">
    <citation type="submission" date="2020-05" db="EMBL/GenBank/DDBJ databases">
        <title>Large-scale comparative analyses of tick genomes elucidate their genetic diversity and vector capacities.</title>
        <authorList>
            <person name="Jia N."/>
            <person name="Wang J."/>
            <person name="Shi W."/>
            <person name="Du L."/>
            <person name="Sun Y."/>
            <person name="Zhan W."/>
            <person name="Jiang J."/>
            <person name="Wang Q."/>
            <person name="Zhang B."/>
            <person name="Ji P."/>
            <person name="Sakyi L.B."/>
            <person name="Cui X."/>
            <person name="Yuan T."/>
            <person name="Jiang B."/>
            <person name="Yang W."/>
            <person name="Lam T.T.-Y."/>
            <person name="Chang Q."/>
            <person name="Ding S."/>
            <person name="Wang X."/>
            <person name="Zhu J."/>
            <person name="Ruan X."/>
            <person name="Zhao L."/>
            <person name="Wei J."/>
            <person name="Que T."/>
            <person name="Du C."/>
            <person name="Cheng J."/>
            <person name="Dai P."/>
            <person name="Han X."/>
            <person name="Huang E."/>
            <person name="Gao Y."/>
            <person name="Liu J."/>
            <person name="Shao H."/>
            <person name="Ye R."/>
            <person name="Li L."/>
            <person name="Wei W."/>
            <person name="Wang X."/>
            <person name="Wang C."/>
            <person name="Yang T."/>
            <person name="Huo Q."/>
            <person name="Li W."/>
            <person name="Guo W."/>
            <person name="Chen H."/>
            <person name="Zhou L."/>
            <person name="Ni X."/>
            <person name="Tian J."/>
            <person name="Zhou Y."/>
            <person name="Sheng Y."/>
            <person name="Liu T."/>
            <person name="Pan Y."/>
            <person name="Xia L."/>
            <person name="Li J."/>
            <person name="Zhao F."/>
            <person name="Cao W."/>
        </authorList>
    </citation>
    <scope>NUCLEOTIDE SEQUENCE</scope>
    <source>
        <strain evidence="1">Hyas-2018</strain>
    </source>
</reference>